<sequence length="191" mass="19566">MPPRIVSITAGAAFLLAALTACSAPGETAPTPTTDPATSAPQASVEPAATPDPDPTSGALTCESMISPGTVAALTEAGWTAETKDFVIGDTTISEDEGLLCFWGDYAVASDHGQLYGWAELSAGAASDAQTSLLAAGWHREDGPEGVYITEDPQYAMGTDDDGYGMTYLFGDGWVKLADTKQGLLLIEGAG</sequence>
<keyword evidence="4" id="KW-1185">Reference proteome</keyword>
<gene>
    <name evidence="3" type="ORF">KV396_13400</name>
</gene>
<evidence type="ECO:0000313" key="3">
    <source>
        <dbReference type="EMBL" id="UPL16206.1"/>
    </source>
</evidence>
<organism evidence="3 4">
    <name type="scientific">Microbacterium galbinum</name>
    <dbReference type="NCBI Taxonomy" id="2851646"/>
    <lineage>
        <taxon>Bacteria</taxon>
        <taxon>Bacillati</taxon>
        <taxon>Actinomycetota</taxon>
        <taxon>Actinomycetes</taxon>
        <taxon>Micrococcales</taxon>
        <taxon>Microbacteriaceae</taxon>
        <taxon>Microbacterium</taxon>
    </lineage>
</organism>
<evidence type="ECO:0000313" key="4">
    <source>
        <dbReference type="Proteomes" id="UP000831963"/>
    </source>
</evidence>
<evidence type="ECO:0000256" key="1">
    <source>
        <dbReference type="SAM" id="MobiDB-lite"/>
    </source>
</evidence>
<dbReference type="PROSITE" id="PS51257">
    <property type="entry name" value="PROKAR_LIPOPROTEIN"/>
    <property type="match status" value="1"/>
</dbReference>
<keyword evidence="2" id="KW-0732">Signal</keyword>
<feature type="compositionally biased region" description="Low complexity" evidence="1">
    <location>
        <begin position="26"/>
        <end position="44"/>
    </location>
</feature>
<dbReference type="Proteomes" id="UP000831963">
    <property type="component" value="Chromosome"/>
</dbReference>
<feature type="region of interest" description="Disordered" evidence="1">
    <location>
        <begin position="26"/>
        <end position="58"/>
    </location>
</feature>
<evidence type="ECO:0000256" key="2">
    <source>
        <dbReference type="SAM" id="SignalP"/>
    </source>
</evidence>
<feature type="chain" id="PRO_5047508517" description="Nitrate ABC transporter substrate-binding protein" evidence="2">
    <location>
        <begin position="24"/>
        <end position="191"/>
    </location>
</feature>
<accession>A0ABY4IWI0</accession>
<proteinExistence type="predicted"/>
<dbReference type="EMBL" id="CP078077">
    <property type="protein sequence ID" value="UPL16206.1"/>
    <property type="molecule type" value="Genomic_DNA"/>
</dbReference>
<feature type="signal peptide" evidence="2">
    <location>
        <begin position="1"/>
        <end position="23"/>
    </location>
</feature>
<protein>
    <recommendedName>
        <fullName evidence="5">Nitrate ABC transporter substrate-binding protein</fullName>
    </recommendedName>
</protein>
<evidence type="ECO:0008006" key="5">
    <source>
        <dbReference type="Google" id="ProtNLM"/>
    </source>
</evidence>
<name>A0ABY4IWI0_9MICO</name>
<reference evidence="3 4" key="1">
    <citation type="submission" date="2021-06" db="EMBL/GenBank/DDBJ databases">
        <title>Genome-based taxonomic framework of Microbacterium strains isolated from marine environment, the description of four new species and reclassification of four preexisting species.</title>
        <authorList>
            <person name="Lee S.D."/>
            <person name="Kim S.-M."/>
            <person name="Byeon Y.-S."/>
            <person name="Yang H.L."/>
            <person name="Kim I.S."/>
        </authorList>
    </citation>
    <scope>NUCLEOTIDE SEQUENCE [LARGE SCALE GENOMIC DNA]</scope>
    <source>
        <strain evidence="3 4">SSW1-36</strain>
    </source>
</reference>